<name>A0A2X0QSV0_9PROT</name>
<evidence type="ECO:0000313" key="1">
    <source>
        <dbReference type="EMBL" id="SPS04850.1"/>
    </source>
</evidence>
<protein>
    <submittedName>
        <fullName evidence="1">Uncharacterized protein</fullName>
    </submittedName>
</protein>
<dbReference type="EMBL" id="LS423452">
    <property type="protein sequence ID" value="SPS04850.1"/>
    <property type="molecule type" value="Genomic_DNA"/>
</dbReference>
<gene>
    <name evidence="1" type="ORF">NITFAB_0439</name>
</gene>
<reference evidence="1" key="1">
    <citation type="submission" date="2018-05" db="EMBL/GenBank/DDBJ databases">
        <authorList>
            <person name="Lanie J.A."/>
            <person name="Ng W.-L."/>
            <person name="Kazmierczak K.M."/>
            <person name="Andrzejewski T.M."/>
            <person name="Davidsen T.M."/>
            <person name="Wayne K.J."/>
            <person name="Tettelin H."/>
            <person name="Glass J.I."/>
            <person name="Rusch D."/>
            <person name="Podicherti R."/>
            <person name="Tsui H.-C.T."/>
            <person name="Winkler M.E."/>
        </authorList>
    </citation>
    <scope>NUCLEOTIDE SEQUENCE</scope>
    <source>
        <strain evidence="1">KNB</strain>
    </source>
</reference>
<sequence length="35" mass="3914">MVPSPELLTGGKEIRVILGYNYLMCKLQDDTSNIT</sequence>
<dbReference type="AlphaFoldDB" id="A0A2X0QSV0"/>
<proteinExistence type="predicted"/>
<organism evidence="1">
    <name type="scientific">Candidatus Nitrotoga fabula</name>
    <dbReference type="NCBI Taxonomy" id="2182327"/>
    <lineage>
        <taxon>Bacteria</taxon>
        <taxon>Pseudomonadati</taxon>
        <taxon>Pseudomonadota</taxon>
        <taxon>Betaproteobacteria</taxon>
        <taxon>Nitrosomonadales</taxon>
        <taxon>Gallionellaceae</taxon>
        <taxon>Candidatus Nitrotoga</taxon>
    </lineage>
</organism>
<accession>A0A2X0QSV0</accession>